<organism evidence="1 2">
    <name type="scientific">Collinsella tanakaei</name>
    <dbReference type="NCBI Taxonomy" id="626935"/>
    <lineage>
        <taxon>Bacteria</taxon>
        <taxon>Bacillati</taxon>
        <taxon>Actinomycetota</taxon>
        <taxon>Coriobacteriia</taxon>
        <taxon>Coriobacteriales</taxon>
        <taxon>Coriobacteriaceae</taxon>
        <taxon>Collinsella</taxon>
    </lineage>
</organism>
<dbReference type="AlphaFoldDB" id="A0A3E4QTX2"/>
<protein>
    <submittedName>
        <fullName evidence="1">Uncharacterized protein</fullName>
    </submittedName>
</protein>
<comment type="caution">
    <text evidence="1">The sequence shown here is derived from an EMBL/GenBank/DDBJ whole genome shotgun (WGS) entry which is preliminary data.</text>
</comment>
<evidence type="ECO:0000313" key="1">
    <source>
        <dbReference type="EMBL" id="RGL10636.1"/>
    </source>
</evidence>
<evidence type="ECO:0000313" key="2">
    <source>
        <dbReference type="Proteomes" id="UP000260943"/>
    </source>
</evidence>
<accession>A0A3E4QTX2</accession>
<dbReference type="Gene3D" id="3.40.960.10">
    <property type="entry name" value="VSR Endonuclease"/>
    <property type="match status" value="1"/>
</dbReference>
<dbReference type="Proteomes" id="UP000260943">
    <property type="component" value="Unassembled WGS sequence"/>
</dbReference>
<reference evidence="1 2" key="1">
    <citation type="submission" date="2018-08" db="EMBL/GenBank/DDBJ databases">
        <title>A genome reference for cultivated species of the human gut microbiota.</title>
        <authorList>
            <person name="Zou Y."/>
            <person name="Xue W."/>
            <person name="Luo G."/>
        </authorList>
    </citation>
    <scope>NUCLEOTIDE SEQUENCE [LARGE SCALE GENOMIC DNA]</scope>
    <source>
        <strain evidence="1 2">TF08-14</strain>
    </source>
</reference>
<name>A0A3E4QTX2_9ACTN</name>
<gene>
    <name evidence="1" type="ORF">DXC81_03925</name>
</gene>
<sequence>MDICICDVTELECLRAATAPGGPGINQTGGSQLLAPGASSVGPACRSRVKALGSKSKTLHVAVPSAKDRLTLSDVACHALGKATTPESYIDFGGGIIGLSIEHFYVSICCRLSFVQRMLLAYELCGYYTIVPNPDYDEEAKSGEKAYKVKAVTRAPLATVERLRTFAKNNPQIRGSKLALKALKYAADSARSPEEARIAIVMLLPHSMGGYGRGPLVMDYRVDAEETLKKCDIFLLIGRIDIEYQSDLYHASREALRSDSKRANALSALGIPVVTVTSEELREPELFHTVMEHVGKLQNRKLRIRTSGFTEKRKALWDALFD</sequence>
<dbReference type="EMBL" id="QSRJ01000004">
    <property type="protein sequence ID" value="RGL10636.1"/>
    <property type="molecule type" value="Genomic_DNA"/>
</dbReference>
<proteinExistence type="predicted"/>